<feature type="domain" description="Zinc-ribbon 15" evidence="2">
    <location>
        <begin position="56"/>
        <end position="99"/>
    </location>
</feature>
<reference evidence="3" key="1">
    <citation type="submission" date="2024-06" db="EMBL/GenBank/DDBJ databases">
        <authorList>
            <consortium name="consrtm"/>
            <person name="Uemura M."/>
            <person name="Terahara T."/>
        </authorList>
    </citation>
    <scope>NUCLEOTIDE SEQUENCE</scope>
    <source>
        <strain evidence="3">KM77-8</strain>
    </source>
</reference>
<dbReference type="Pfam" id="PF17032">
    <property type="entry name" value="Zn_ribbon_15"/>
    <property type="match status" value="1"/>
</dbReference>
<accession>A0AAT9H8Z8</accession>
<name>A0AAT9H8Z8_9ACTN</name>
<dbReference type="AlphaFoldDB" id="A0AAT9H8Z8"/>
<evidence type="ECO:0000313" key="3">
    <source>
        <dbReference type="EMBL" id="BFO13901.1"/>
    </source>
</evidence>
<feature type="compositionally biased region" description="Gly residues" evidence="1">
    <location>
        <begin position="115"/>
        <end position="124"/>
    </location>
</feature>
<dbReference type="EMBL" id="AP035768">
    <property type="protein sequence ID" value="BFO13901.1"/>
    <property type="molecule type" value="Genomic_DNA"/>
</dbReference>
<proteinExistence type="predicted"/>
<reference evidence="3" key="2">
    <citation type="submission" date="2024-07" db="EMBL/GenBank/DDBJ databases">
        <title>Streptomyces haneummycinica sp. nov., a new antibiotic-producing actinobacterium isolated from marine sediment.</title>
        <authorList>
            <person name="Uemura M."/>
            <person name="Hamada M."/>
            <person name="Hirano S."/>
            <person name="Kobayashi K."/>
            <person name="Ohshiro T."/>
            <person name="Kobayashi T."/>
            <person name="Terahara T."/>
        </authorList>
    </citation>
    <scope>NUCLEOTIDE SEQUENCE</scope>
    <source>
        <strain evidence="3">KM77-8</strain>
    </source>
</reference>
<dbReference type="InterPro" id="IPR031493">
    <property type="entry name" value="Zinc_ribbon_15"/>
</dbReference>
<feature type="region of interest" description="Disordered" evidence="1">
    <location>
        <begin position="115"/>
        <end position="135"/>
    </location>
</feature>
<organism evidence="3">
    <name type="scientific">Streptomyces haneummycinicus</name>
    <dbReference type="NCBI Taxonomy" id="3074435"/>
    <lineage>
        <taxon>Bacteria</taxon>
        <taxon>Bacillati</taxon>
        <taxon>Actinomycetota</taxon>
        <taxon>Actinomycetes</taxon>
        <taxon>Kitasatosporales</taxon>
        <taxon>Streptomycetaceae</taxon>
        <taxon>Streptomyces</taxon>
    </lineage>
</organism>
<feature type="compositionally biased region" description="Low complexity" evidence="1">
    <location>
        <begin position="125"/>
        <end position="135"/>
    </location>
</feature>
<gene>
    <name evidence="3" type="ORF">SHKM778_02890</name>
</gene>
<evidence type="ECO:0000256" key="1">
    <source>
        <dbReference type="SAM" id="MobiDB-lite"/>
    </source>
</evidence>
<dbReference type="PANTHER" id="PTHR28139">
    <property type="entry name" value="UPF0768 PROTEIN YBL029C-A"/>
    <property type="match status" value="1"/>
</dbReference>
<sequence length="135" mass="14302">MRAGAGCGSVVAGDIADRFHRPVGVMAGGRGPGRIDDVIIFGTKGYLYQLAILTLVCAQCGNPAAHTLRKRVTKFTLFFVPLFPVSTKYATQCTFCGAEQKVTGEQAEQLQAQALGGGQSGQGYGQQSQQQPYQS</sequence>
<evidence type="ECO:0000259" key="2">
    <source>
        <dbReference type="Pfam" id="PF17032"/>
    </source>
</evidence>
<dbReference type="PANTHER" id="PTHR28139:SF1">
    <property type="entry name" value="UPF0768 PROTEIN YBL029C-A"/>
    <property type="match status" value="1"/>
</dbReference>
<protein>
    <recommendedName>
        <fullName evidence="2">Zinc-ribbon 15 domain-containing protein</fullName>
    </recommendedName>
</protein>